<accession>A0A0K9XHK8</accession>
<gene>
    <name evidence="1" type="ORF">AC230_09645</name>
</gene>
<proteinExistence type="predicted"/>
<evidence type="ECO:0000313" key="2">
    <source>
        <dbReference type="Proteomes" id="UP000037288"/>
    </source>
</evidence>
<name>A0A0K9XHK8_9ACTN</name>
<dbReference type="OrthoDB" id="3855669at2"/>
<dbReference type="STRING" id="1678637.AC230_09645"/>
<keyword evidence="2" id="KW-1185">Reference proteome</keyword>
<dbReference type="RefSeq" id="WP_049715647.1">
    <property type="nucleotide sequence ID" value="NZ_LFXA01000004.1"/>
</dbReference>
<organism evidence="1 2">
    <name type="scientific">Streptomyces caatingaensis</name>
    <dbReference type="NCBI Taxonomy" id="1678637"/>
    <lineage>
        <taxon>Bacteria</taxon>
        <taxon>Bacillati</taxon>
        <taxon>Actinomycetota</taxon>
        <taxon>Actinomycetes</taxon>
        <taxon>Kitasatosporales</taxon>
        <taxon>Streptomycetaceae</taxon>
        <taxon>Streptomyces</taxon>
    </lineage>
</organism>
<comment type="caution">
    <text evidence="1">The sequence shown here is derived from an EMBL/GenBank/DDBJ whole genome shotgun (WGS) entry which is preliminary data.</text>
</comment>
<dbReference type="Proteomes" id="UP000037288">
    <property type="component" value="Unassembled WGS sequence"/>
</dbReference>
<reference evidence="2" key="1">
    <citation type="submission" date="2015-07" db="EMBL/GenBank/DDBJ databases">
        <title>Draft genome sequence of Streptomyces sp. CMAA 1322, a bacterium isolated from Caatinga biome, from dry forest semiarid of Brazil.</title>
        <authorList>
            <person name="Santos S.N."/>
            <person name="Gacesa R."/>
            <person name="Taketani R.G."/>
            <person name="Long P.F."/>
            <person name="Melo I.S."/>
        </authorList>
    </citation>
    <scope>NUCLEOTIDE SEQUENCE [LARGE SCALE GENOMIC DNA]</scope>
    <source>
        <strain evidence="2">CMAA 1322</strain>
    </source>
</reference>
<evidence type="ECO:0000313" key="1">
    <source>
        <dbReference type="EMBL" id="KNB52884.1"/>
    </source>
</evidence>
<dbReference type="PATRIC" id="fig|1678637.3.peg.2083"/>
<dbReference type="EMBL" id="LFXA01000004">
    <property type="protein sequence ID" value="KNB52884.1"/>
    <property type="molecule type" value="Genomic_DNA"/>
</dbReference>
<sequence length="88" mass="9419">MTVTEEDIGTWVEDDAGRAGELMGVIPKWEPPEASGQPTLRCPVDTAFFRPEGGGVEWSAPVDKVRVVRRVSPASASGRATRPEGVVL</sequence>
<protein>
    <submittedName>
        <fullName evidence="1">Uncharacterized protein</fullName>
    </submittedName>
</protein>
<dbReference type="AlphaFoldDB" id="A0A0K9XHK8"/>